<evidence type="ECO:0000313" key="2">
    <source>
        <dbReference type="Proteomes" id="UP000612808"/>
    </source>
</evidence>
<dbReference type="EMBL" id="BOMB01000041">
    <property type="protein sequence ID" value="GID15334.1"/>
    <property type="molecule type" value="Genomic_DNA"/>
</dbReference>
<dbReference type="Proteomes" id="UP000612808">
    <property type="component" value="Unassembled WGS sequence"/>
</dbReference>
<proteinExistence type="predicted"/>
<evidence type="ECO:0000313" key="1">
    <source>
        <dbReference type="EMBL" id="GID15334.1"/>
    </source>
</evidence>
<comment type="caution">
    <text evidence="1">The sequence shown here is derived from an EMBL/GenBank/DDBJ whole genome shotgun (WGS) entry which is preliminary data.</text>
</comment>
<sequence length="75" mass="7661">MSYARSPPIPELPLSVIGLGKVGLRGDSAEHDAGEDRYREKDQCGEPPVQASALVNESVAAVASAAPISLGSSLA</sequence>
<gene>
    <name evidence="1" type="ORF">Aru02nite_62230</name>
</gene>
<organism evidence="1 2">
    <name type="scientific">Actinocatenispora rupis</name>
    <dbReference type="NCBI Taxonomy" id="519421"/>
    <lineage>
        <taxon>Bacteria</taxon>
        <taxon>Bacillati</taxon>
        <taxon>Actinomycetota</taxon>
        <taxon>Actinomycetes</taxon>
        <taxon>Micromonosporales</taxon>
        <taxon>Micromonosporaceae</taxon>
        <taxon>Actinocatenispora</taxon>
    </lineage>
</organism>
<dbReference type="RefSeq" id="WP_203663599.1">
    <property type="nucleotide sequence ID" value="NZ_BAAAZM010000021.1"/>
</dbReference>
<name>A0A8J3NDH4_9ACTN</name>
<protein>
    <submittedName>
        <fullName evidence="1">Uncharacterized protein</fullName>
    </submittedName>
</protein>
<keyword evidence="2" id="KW-1185">Reference proteome</keyword>
<accession>A0A8J3NDH4</accession>
<reference evidence="1" key="1">
    <citation type="submission" date="2021-01" db="EMBL/GenBank/DDBJ databases">
        <title>Whole genome shotgun sequence of Actinocatenispora rupis NBRC 107355.</title>
        <authorList>
            <person name="Komaki H."/>
            <person name="Tamura T."/>
        </authorList>
    </citation>
    <scope>NUCLEOTIDE SEQUENCE</scope>
    <source>
        <strain evidence="1">NBRC 107355</strain>
    </source>
</reference>
<dbReference type="AlphaFoldDB" id="A0A8J3NDH4"/>